<organism evidence="9 10">
    <name type="scientific">Seonamhaeicola marinus</name>
    <dbReference type="NCBI Taxonomy" id="1912246"/>
    <lineage>
        <taxon>Bacteria</taxon>
        <taxon>Pseudomonadati</taxon>
        <taxon>Bacteroidota</taxon>
        <taxon>Flavobacteriia</taxon>
        <taxon>Flavobacteriales</taxon>
        <taxon>Flavobacteriaceae</taxon>
    </lineage>
</organism>
<keyword evidence="10" id="KW-1185">Reference proteome</keyword>
<evidence type="ECO:0000313" key="9">
    <source>
        <dbReference type="EMBL" id="TYA71745.1"/>
    </source>
</evidence>
<sequence>MSNIKLIRTAFCIIAVCAFISCNTKKKEEEKEVAFKFEENWESLSNYNIPQWMKDAKFGIFIHWGPNSVAELHTDWYPRWMYLDSGHVDHVTGEKLNDIPHKASVYHKEKFGDPKTFGYKDLIPMWTMENFDAKAWVDLFKDAGAQYVVPVAEHHDGFALYESSITPYNAVDMGPKKDVLKELTDEIKNQGLICGVSSHLAFNWNFYTQSDRFDTGNPEYAALYAPQHEPYSPASAEWLADTWWPRTKEIIDKYQPDILWFDFYLDRPEFAPYHKKLAAYYYNSGLKRDKTVVLQTKNLRYESFKPGTHMLDLERSKMDSLRKAYWQTDTSIGKNSWYYAENWIPKTSGSLIADLMDIVSKNGCLLLNIGPRKDGIIPDDQKQTLLEIGDWLKINGEAVYGSKYYEVYGEGPTKTETGHLSEGKNKGFTEEDIRFTTSNGFIYATILIPPTKDINIKYLSSTKLDVKGVELLGYNGEVAFKQDENGLAISLPENTNLKNAWVFKIKH</sequence>
<proteinExistence type="inferred from homology"/>
<evidence type="ECO:0000313" key="10">
    <source>
        <dbReference type="Proteomes" id="UP000323930"/>
    </source>
</evidence>
<dbReference type="Pfam" id="PF01120">
    <property type="entry name" value="Alpha_L_fucos"/>
    <property type="match status" value="1"/>
</dbReference>
<reference evidence="9 10" key="1">
    <citation type="submission" date="2019-08" db="EMBL/GenBank/DDBJ databases">
        <title>Seonamhaeicola sediminis sp. nov., isolated from marine sediment.</title>
        <authorList>
            <person name="Cao W.R."/>
        </authorList>
    </citation>
    <scope>NUCLEOTIDE SEQUENCE [LARGE SCALE GENOMIC DNA]</scope>
    <source>
        <strain evidence="9 10">B011</strain>
    </source>
</reference>
<comment type="function">
    <text evidence="1">Alpha-L-fucosidase is responsible for hydrolyzing the alpha-1,6-linked fucose joined to the reducing-end N-acetylglucosamine of the carbohydrate moieties of glycoproteins.</text>
</comment>
<keyword evidence="6" id="KW-0326">Glycosidase</keyword>
<feature type="domain" description="Glycoside hydrolase family 29 N-terminal" evidence="7">
    <location>
        <begin position="30"/>
        <end position="397"/>
    </location>
</feature>
<dbReference type="SUPFAM" id="SSF51445">
    <property type="entry name" value="(Trans)glycosidases"/>
    <property type="match status" value="1"/>
</dbReference>
<dbReference type="PROSITE" id="PS51257">
    <property type="entry name" value="PROKAR_LIPOPROTEIN"/>
    <property type="match status" value="1"/>
</dbReference>
<keyword evidence="5" id="KW-0378">Hydrolase</keyword>
<dbReference type="InterPro" id="IPR013780">
    <property type="entry name" value="Glyco_hydro_b"/>
</dbReference>
<dbReference type="OrthoDB" id="1095333at2"/>
<dbReference type="EMBL" id="VSDQ01000718">
    <property type="protein sequence ID" value="TYA71745.1"/>
    <property type="molecule type" value="Genomic_DNA"/>
</dbReference>
<name>A0A5D0HKF8_9FLAO</name>
<dbReference type="RefSeq" id="WP_148544731.1">
    <property type="nucleotide sequence ID" value="NZ_VSDQ01000718.1"/>
</dbReference>
<dbReference type="InterPro" id="IPR016286">
    <property type="entry name" value="FUC_metazoa-typ"/>
</dbReference>
<dbReference type="InterPro" id="IPR057739">
    <property type="entry name" value="Glyco_hydro_29_N"/>
</dbReference>
<dbReference type="GO" id="GO:0005764">
    <property type="term" value="C:lysosome"/>
    <property type="evidence" value="ECO:0007669"/>
    <property type="project" value="TreeGrafter"/>
</dbReference>
<keyword evidence="4" id="KW-0732">Signal</keyword>
<evidence type="ECO:0000259" key="7">
    <source>
        <dbReference type="Pfam" id="PF01120"/>
    </source>
</evidence>
<dbReference type="GO" id="GO:0006004">
    <property type="term" value="P:fucose metabolic process"/>
    <property type="evidence" value="ECO:0007669"/>
    <property type="project" value="InterPro"/>
</dbReference>
<evidence type="ECO:0000256" key="4">
    <source>
        <dbReference type="ARBA" id="ARBA00022729"/>
    </source>
</evidence>
<dbReference type="InterPro" id="IPR017853">
    <property type="entry name" value="GH"/>
</dbReference>
<evidence type="ECO:0000256" key="6">
    <source>
        <dbReference type="ARBA" id="ARBA00023295"/>
    </source>
</evidence>
<dbReference type="PANTHER" id="PTHR10030:SF37">
    <property type="entry name" value="ALPHA-L-FUCOSIDASE-RELATED"/>
    <property type="match status" value="1"/>
</dbReference>
<evidence type="ECO:0000256" key="3">
    <source>
        <dbReference type="ARBA" id="ARBA00012662"/>
    </source>
</evidence>
<dbReference type="PRINTS" id="PR00741">
    <property type="entry name" value="GLHYDRLASE29"/>
</dbReference>
<dbReference type="PIRSF" id="PIRSF001092">
    <property type="entry name" value="Alpha-L-fucosidase"/>
    <property type="match status" value="1"/>
</dbReference>
<dbReference type="EC" id="3.2.1.51" evidence="3"/>
<comment type="caution">
    <text evidence="9">The sequence shown here is derived from an EMBL/GenBank/DDBJ whole genome shotgun (WGS) entry which is preliminary data.</text>
</comment>
<evidence type="ECO:0000256" key="2">
    <source>
        <dbReference type="ARBA" id="ARBA00007951"/>
    </source>
</evidence>
<dbReference type="GO" id="GO:0004560">
    <property type="term" value="F:alpha-L-fucosidase activity"/>
    <property type="evidence" value="ECO:0007669"/>
    <property type="project" value="InterPro"/>
</dbReference>
<protein>
    <recommendedName>
        <fullName evidence="3">alpha-L-fucosidase</fullName>
        <ecNumber evidence="3">3.2.1.51</ecNumber>
    </recommendedName>
</protein>
<accession>A0A5D0HKF8</accession>
<dbReference type="GO" id="GO:0016139">
    <property type="term" value="P:glycoside catabolic process"/>
    <property type="evidence" value="ECO:0007669"/>
    <property type="project" value="TreeGrafter"/>
</dbReference>
<dbReference type="InterPro" id="IPR031919">
    <property type="entry name" value="Fucosidase_C"/>
</dbReference>
<comment type="similarity">
    <text evidence="2">Belongs to the glycosyl hydrolase 29 family.</text>
</comment>
<dbReference type="Gene3D" id="3.20.20.80">
    <property type="entry name" value="Glycosidases"/>
    <property type="match status" value="1"/>
</dbReference>
<dbReference type="Pfam" id="PF16757">
    <property type="entry name" value="Fucosidase_C"/>
    <property type="match status" value="1"/>
</dbReference>
<dbReference type="Gene3D" id="2.60.40.1180">
    <property type="entry name" value="Golgi alpha-mannosidase II"/>
    <property type="match status" value="1"/>
</dbReference>
<feature type="domain" description="Alpha-L-fucosidase C-terminal" evidence="8">
    <location>
        <begin position="429"/>
        <end position="506"/>
    </location>
</feature>
<evidence type="ECO:0000259" key="8">
    <source>
        <dbReference type="Pfam" id="PF16757"/>
    </source>
</evidence>
<evidence type="ECO:0000256" key="1">
    <source>
        <dbReference type="ARBA" id="ARBA00004071"/>
    </source>
</evidence>
<dbReference type="SMART" id="SM00812">
    <property type="entry name" value="Alpha_L_fucos"/>
    <property type="match status" value="1"/>
</dbReference>
<dbReference type="PANTHER" id="PTHR10030">
    <property type="entry name" value="ALPHA-L-FUCOSIDASE"/>
    <property type="match status" value="1"/>
</dbReference>
<dbReference type="InterPro" id="IPR000933">
    <property type="entry name" value="Glyco_hydro_29"/>
</dbReference>
<evidence type="ECO:0000256" key="5">
    <source>
        <dbReference type="ARBA" id="ARBA00022801"/>
    </source>
</evidence>
<gene>
    <name evidence="9" type="ORF">FUA24_19515</name>
</gene>
<dbReference type="Proteomes" id="UP000323930">
    <property type="component" value="Unassembled WGS sequence"/>
</dbReference>
<dbReference type="AlphaFoldDB" id="A0A5D0HKF8"/>